<evidence type="ECO:0000313" key="3">
    <source>
        <dbReference type="Proteomes" id="UP001152799"/>
    </source>
</evidence>
<keyword evidence="1" id="KW-0175">Coiled coil</keyword>
<keyword evidence="3" id="KW-1185">Reference proteome</keyword>
<proteinExistence type="predicted"/>
<accession>A0A9N9QLD7</accession>
<dbReference type="CDD" id="cd15489">
    <property type="entry name" value="PHD_SF"/>
    <property type="match status" value="1"/>
</dbReference>
<evidence type="ECO:0000313" key="2">
    <source>
        <dbReference type="EMBL" id="CAG9770181.1"/>
    </source>
</evidence>
<dbReference type="OrthoDB" id="6753495at2759"/>
<reference evidence="2" key="1">
    <citation type="submission" date="2022-01" db="EMBL/GenBank/DDBJ databases">
        <authorList>
            <person name="King R."/>
        </authorList>
    </citation>
    <scope>NUCLEOTIDE SEQUENCE</scope>
</reference>
<gene>
    <name evidence="2" type="ORF">CEUTPL_LOCUS10638</name>
</gene>
<name>A0A9N9QLD7_9CUCU</name>
<feature type="coiled-coil region" evidence="1">
    <location>
        <begin position="76"/>
        <end position="106"/>
    </location>
</feature>
<dbReference type="AlphaFoldDB" id="A0A9N9QLD7"/>
<organism evidence="2 3">
    <name type="scientific">Ceutorhynchus assimilis</name>
    <name type="common">cabbage seed weevil</name>
    <dbReference type="NCBI Taxonomy" id="467358"/>
    <lineage>
        <taxon>Eukaryota</taxon>
        <taxon>Metazoa</taxon>
        <taxon>Ecdysozoa</taxon>
        <taxon>Arthropoda</taxon>
        <taxon>Hexapoda</taxon>
        <taxon>Insecta</taxon>
        <taxon>Pterygota</taxon>
        <taxon>Neoptera</taxon>
        <taxon>Endopterygota</taxon>
        <taxon>Coleoptera</taxon>
        <taxon>Polyphaga</taxon>
        <taxon>Cucujiformia</taxon>
        <taxon>Curculionidae</taxon>
        <taxon>Ceutorhynchinae</taxon>
        <taxon>Ceutorhynchus</taxon>
    </lineage>
</organism>
<evidence type="ECO:0000256" key="1">
    <source>
        <dbReference type="SAM" id="Coils"/>
    </source>
</evidence>
<sequence>MICDFCKQKQTLLESLFQCDACRKSVFKSCGGLTASEVKVLQLAGGRKMFFHCSAWVEGKTHKLLREVISSKDVIIGDKSEIINLLNNEIDQLKREKNEVQKLSVETHKCLQRELYSEKCKAKERKILIVKTKRNKSAEEIRSDLVNNIDIEAIESKVQIGRNIKKGGCILEYENNASAEDIGNNIELNLGTDNEVSHPKKTNPRIKIVGIPESLPGDKELLKSKIIQQNKIDTQPNDFLFNILNISENRKKMFSIMAEVDIKTFEMLLKINGIFLSLSPNSNAADFFAHIMDEFLEGIPIKNKQVYGTGDLNIDMAKASLQKDQLVNLMALFGLKQKVTEYTRVTTKDTKSTIDVFTNNEATTTNVLRRPKSSDHDIQIIINKGVQGTKLTFSRIGRNKRKVKCHNFQTMLQNQMWLEEGNVIELTKNMYTNVNLILDKIAPV</sequence>
<dbReference type="Proteomes" id="UP001152799">
    <property type="component" value="Chromosome 6"/>
</dbReference>
<protein>
    <submittedName>
        <fullName evidence="2">Uncharacterized protein</fullName>
    </submittedName>
</protein>
<dbReference type="EMBL" id="OU892282">
    <property type="protein sequence ID" value="CAG9770181.1"/>
    <property type="molecule type" value="Genomic_DNA"/>
</dbReference>